<name>A0ABV2QF75_9BURK</name>
<organism evidence="1 2">
    <name type="scientific">Ottowia thiooxydans</name>
    <dbReference type="NCBI Taxonomy" id="219182"/>
    <lineage>
        <taxon>Bacteria</taxon>
        <taxon>Pseudomonadati</taxon>
        <taxon>Pseudomonadota</taxon>
        <taxon>Betaproteobacteria</taxon>
        <taxon>Burkholderiales</taxon>
        <taxon>Comamonadaceae</taxon>
        <taxon>Ottowia</taxon>
    </lineage>
</organism>
<accession>A0ABV2QF75</accession>
<comment type="caution">
    <text evidence="1">The sequence shown here is derived from an EMBL/GenBank/DDBJ whole genome shotgun (WGS) entry which is preliminary data.</text>
</comment>
<sequence length="62" mass="6873">MCARQRSLFLLRRQKKETKEKATPLSVSLRCATGNLWCSGKGRCGRTPFVHFALFGQTAAAS</sequence>
<gene>
    <name evidence="1" type="ORF">ABIE13_004315</name>
</gene>
<dbReference type="Proteomes" id="UP001549320">
    <property type="component" value="Unassembled WGS sequence"/>
</dbReference>
<proteinExistence type="predicted"/>
<keyword evidence="2" id="KW-1185">Reference proteome</keyword>
<dbReference type="EMBL" id="JBEPSH010000008">
    <property type="protein sequence ID" value="MET4579192.1"/>
    <property type="molecule type" value="Genomic_DNA"/>
</dbReference>
<reference evidence="1 2" key="1">
    <citation type="submission" date="2024-06" db="EMBL/GenBank/DDBJ databases">
        <title>Sorghum-associated microbial communities from plants grown in Nebraska, USA.</title>
        <authorList>
            <person name="Schachtman D."/>
        </authorList>
    </citation>
    <scope>NUCLEOTIDE SEQUENCE [LARGE SCALE GENOMIC DNA]</scope>
    <source>
        <strain evidence="1 2">2709</strain>
    </source>
</reference>
<evidence type="ECO:0000313" key="2">
    <source>
        <dbReference type="Proteomes" id="UP001549320"/>
    </source>
</evidence>
<protein>
    <submittedName>
        <fullName evidence="1">Uncharacterized protein</fullName>
    </submittedName>
</protein>
<evidence type="ECO:0000313" key="1">
    <source>
        <dbReference type="EMBL" id="MET4579192.1"/>
    </source>
</evidence>